<comment type="subcellular location">
    <subcellularLocation>
        <location evidence="1">Membrane</location>
        <topology evidence="1">Multi-pass membrane protein</topology>
    </subcellularLocation>
</comment>
<evidence type="ECO:0000256" key="5">
    <source>
        <dbReference type="SAM" id="Phobius"/>
    </source>
</evidence>
<keyword evidence="3 5" id="KW-1133">Transmembrane helix</keyword>
<keyword evidence="4 5" id="KW-0472">Membrane</keyword>
<evidence type="ECO:0000256" key="1">
    <source>
        <dbReference type="ARBA" id="ARBA00004141"/>
    </source>
</evidence>
<dbReference type="PANTHER" id="PTHR43077:SF10">
    <property type="entry name" value="TRANSPORT PERMEASE PROTEIN"/>
    <property type="match status" value="1"/>
</dbReference>
<dbReference type="EMBL" id="AUZY01012428">
    <property type="protein sequence ID" value="EQD30117.1"/>
    <property type="molecule type" value="Genomic_DNA"/>
</dbReference>
<feature type="transmembrane region" description="Helical" evidence="5">
    <location>
        <begin position="107"/>
        <end position="131"/>
    </location>
</feature>
<gene>
    <name evidence="7" type="ORF">B1B_18573</name>
</gene>
<evidence type="ECO:0000256" key="3">
    <source>
        <dbReference type="ARBA" id="ARBA00022989"/>
    </source>
</evidence>
<reference evidence="7" key="2">
    <citation type="journal article" date="2014" name="ISME J.">
        <title>Microbial stratification in low pH oxic and suboxic macroscopic growths along an acid mine drainage.</title>
        <authorList>
            <person name="Mendez-Garcia C."/>
            <person name="Mesa V."/>
            <person name="Sprenger R.R."/>
            <person name="Richter M."/>
            <person name="Diez M.S."/>
            <person name="Solano J."/>
            <person name="Bargiela R."/>
            <person name="Golyshina O.V."/>
            <person name="Manteca A."/>
            <person name="Ramos J.L."/>
            <person name="Gallego J.R."/>
            <person name="Llorente I."/>
            <person name="Martins Dos Santos V.A."/>
            <person name="Jensen O.N."/>
            <person name="Pelaez A.I."/>
            <person name="Sanchez J."/>
            <person name="Ferrer M."/>
        </authorList>
    </citation>
    <scope>NUCLEOTIDE SEQUENCE</scope>
</reference>
<dbReference type="GO" id="GO:0016020">
    <property type="term" value="C:membrane"/>
    <property type="evidence" value="ECO:0007669"/>
    <property type="project" value="UniProtKB-SubCell"/>
</dbReference>
<feature type="transmembrane region" description="Helical" evidence="5">
    <location>
        <begin position="151"/>
        <end position="173"/>
    </location>
</feature>
<sequence length="197" mass="21359">MLRELGALLRREWLRYIRTPVWIISSLLVPILYLILFGQGFNYPGGAAQYLGAPNYISYFAAGMVGFVALTMSLFSGANVIFDKGLGIVKRQAATPAPRSVIFLSPLIFRSLIALVPAFLVLGLAVLLAHIPGFVGLTVTGSVGVLGAFEIVIAVLVLALMFNALFLAFGFALESPQSYFGIVNLLNLRFSSRRTRS</sequence>
<dbReference type="PANTHER" id="PTHR43077">
    <property type="entry name" value="TRANSPORT PERMEASE YVFS-RELATED"/>
    <property type="match status" value="1"/>
</dbReference>
<feature type="non-terminal residue" evidence="7">
    <location>
        <position position="197"/>
    </location>
</feature>
<dbReference type="InterPro" id="IPR013525">
    <property type="entry name" value="ABC2_TM"/>
</dbReference>
<organism evidence="7">
    <name type="scientific">mine drainage metagenome</name>
    <dbReference type="NCBI Taxonomy" id="410659"/>
    <lineage>
        <taxon>unclassified sequences</taxon>
        <taxon>metagenomes</taxon>
        <taxon>ecological metagenomes</taxon>
    </lineage>
</organism>
<dbReference type="GO" id="GO:0140359">
    <property type="term" value="F:ABC-type transporter activity"/>
    <property type="evidence" value="ECO:0007669"/>
    <property type="project" value="InterPro"/>
</dbReference>
<evidence type="ECO:0000259" key="6">
    <source>
        <dbReference type="Pfam" id="PF01061"/>
    </source>
</evidence>
<protein>
    <submittedName>
        <fullName evidence="7">Membrane protein containing ABC-2 type transporter domain protein</fullName>
    </submittedName>
</protein>
<feature type="transmembrane region" description="Helical" evidence="5">
    <location>
        <begin position="21"/>
        <end position="41"/>
    </location>
</feature>
<accession>T0YE78</accession>
<evidence type="ECO:0000256" key="2">
    <source>
        <dbReference type="ARBA" id="ARBA00022692"/>
    </source>
</evidence>
<feature type="domain" description="ABC-2 type transporter transmembrane" evidence="6">
    <location>
        <begin position="4"/>
        <end position="187"/>
    </location>
</feature>
<proteinExistence type="predicted"/>
<evidence type="ECO:0000313" key="7">
    <source>
        <dbReference type="EMBL" id="EQD30117.1"/>
    </source>
</evidence>
<dbReference type="InterPro" id="IPR051328">
    <property type="entry name" value="T7SS_ABC-Transporter"/>
</dbReference>
<reference evidence="7" key="1">
    <citation type="submission" date="2013-08" db="EMBL/GenBank/DDBJ databases">
        <authorList>
            <person name="Mendez C."/>
            <person name="Richter M."/>
            <person name="Ferrer M."/>
            <person name="Sanchez J."/>
        </authorList>
    </citation>
    <scope>NUCLEOTIDE SEQUENCE</scope>
</reference>
<name>T0YE78_9ZZZZ</name>
<feature type="transmembrane region" description="Helical" evidence="5">
    <location>
        <begin position="56"/>
        <end position="82"/>
    </location>
</feature>
<evidence type="ECO:0000256" key="4">
    <source>
        <dbReference type="ARBA" id="ARBA00023136"/>
    </source>
</evidence>
<keyword evidence="2 5" id="KW-0812">Transmembrane</keyword>
<comment type="caution">
    <text evidence="7">The sequence shown here is derived from an EMBL/GenBank/DDBJ whole genome shotgun (WGS) entry which is preliminary data.</text>
</comment>
<dbReference type="Pfam" id="PF01061">
    <property type="entry name" value="ABC2_membrane"/>
    <property type="match status" value="1"/>
</dbReference>
<dbReference type="AlphaFoldDB" id="T0YE78"/>